<dbReference type="EMBL" id="JADFTS010000009">
    <property type="protein sequence ID" value="KAF9588555.1"/>
    <property type="molecule type" value="Genomic_DNA"/>
</dbReference>
<dbReference type="GO" id="GO:0030544">
    <property type="term" value="F:Hsp70 protein binding"/>
    <property type="evidence" value="ECO:0007669"/>
    <property type="project" value="InterPro"/>
</dbReference>
<accession>A0A835GXX7</accession>
<name>A0A835GXX7_9MAGN</name>
<protein>
    <submittedName>
        <fullName evidence="1">Uncharacterized protein</fullName>
    </submittedName>
</protein>
<reference evidence="1 2" key="1">
    <citation type="submission" date="2020-10" db="EMBL/GenBank/DDBJ databases">
        <title>The Coptis chinensis genome and diversification of protoberbering-type alkaloids.</title>
        <authorList>
            <person name="Wang B."/>
            <person name="Shu S."/>
            <person name="Song C."/>
            <person name="Liu Y."/>
        </authorList>
    </citation>
    <scope>NUCLEOTIDE SEQUENCE [LARGE SCALE GENOMIC DNA]</scope>
    <source>
        <strain evidence="1">HL-2020</strain>
        <tissue evidence="1">Leaf</tissue>
    </source>
</reference>
<dbReference type="GO" id="GO:0006457">
    <property type="term" value="P:protein folding"/>
    <property type="evidence" value="ECO:0007669"/>
    <property type="project" value="InterPro"/>
</dbReference>
<evidence type="ECO:0000313" key="1">
    <source>
        <dbReference type="EMBL" id="KAF9588555.1"/>
    </source>
</evidence>
<dbReference type="OrthoDB" id="1745847at2759"/>
<dbReference type="InterPro" id="IPR044713">
    <property type="entry name" value="DNJA1/2-like"/>
</dbReference>
<proteinExistence type="predicted"/>
<gene>
    <name evidence="1" type="ORF">IFM89_013049</name>
</gene>
<organism evidence="1 2">
    <name type="scientific">Coptis chinensis</name>
    <dbReference type="NCBI Taxonomy" id="261450"/>
    <lineage>
        <taxon>Eukaryota</taxon>
        <taxon>Viridiplantae</taxon>
        <taxon>Streptophyta</taxon>
        <taxon>Embryophyta</taxon>
        <taxon>Tracheophyta</taxon>
        <taxon>Spermatophyta</taxon>
        <taxon>Magnoliopsida</taxon>
        <taxon>Ranunculales</taxon>
        <taxon>Ranunculaceae</taxon>
        <taxon>Coptidoideae</taxon>
        <taxon>Coptis</taxon>
    </lineage>
</organism>
<dbReference type="AlphaFoldDB" id="A0A835GXX7"/>
<dbReference type="PANTHER" id="PTHR43888">
    <property type="entry name" value="DNAJ-LIKE-2, ISOFORM A-RELATED"/>
    <property type="match status" value="1"/>
</dbReference>
<comment type="caution">
    <text evidence="1">The sequence shown here is derived from an EMBL/GenBank/DDBJ whole genome shotgun (WGS) entry which is preliminary data.</text>
</comment>
<keyword evidence="2" id="KW-1185">Reference proteome</keyword>
<evidence type="ECO:0000313" key="2">
    <source>
        <dbReference type="Proteomes" id="UP000631114"/>
    </source>
</evidence>
<sequence>MSSLSLILLEKSDLEKREIYDQHGEDAINGGFPHGAGGHDPFDIFQNFFGGGDGSRRRRTEDVVHPLKVSLEDLYSGTSPAPSAKVIRDLNLVLQ</sequence>
<dbReference type="Proteomes" id="UP000631114">
    <property type="component" value="Unassembled WGS sequence"/>
</dbReference>